<feature type="transmembrane region" description="Helical" evidence="1">
    <location>
        <begin position="6"/>
        <end position="26"/>
    </location>
</feature>
<evidence type="ECO:0000313" key="2">
    <source>
        <dbReference type="EMBL" id="WIY00970.1"/>
    </source>
</evidence>
<proteinExistence type="predicted"/>
<name>A0A9Y2JNJ3_9PSEU</name>
<accession>A0A9Y2JNJ3</accession>
<dbReference type="RefSeq" id="WP_285997431.1">
    <property type="nucleotide sequence ID" value="NZ_CP127295.1"/>
</dbReference>
<organism evidence="2 3">
    <name type="scientific">Amycolatopsis mongoliensis</name>
    <dbReference type="NCBI Taxonomy" id="715475"/>
    <lineage>
        <taxon>Bacteria</taxon>
        <taxon>Bacillati</taxon>
        <taxon>Actinomycetota</taxon>
        <taxon>Actinomycetes</taxon>
        <taxon>Pseudonocardiales</taxon>
        <taxon>Pseudonocardiaceae</taxon>
        <taxon>Amycolatopsis</taxon>
    </lineage>
</organism>
<feature type="transmembrane region" description="Helical" evidence="1">
    <location>
        <begin position="73"/>
        <end position="94"/>
    </location>
</feature>
<evidence type="ECO:0000313" key="3">
    <source>
        <dbReference type="Proteomes" id="UP001239397"/>
    </source>
</evidence>
<sequence length="137" mass="14487">MLQEGPAVLVLPVVFTFVYATAAARLRRAERVLPVTITGFIALFPGSELGLECAAVFAVFTSQAFWRVDVPSGMIPLVWNGMMSFGGGWFFLTASEALSVGNRNHALPGIGAYVAAASADGDLGTRGELPSKDVHRS</sequence>
<gene>
    <name evidence="2" type="ORF">QRX60_44155</name>
</gene>
<dbReference type="PANTHER" id="PTHR42744">
    <property type="entry name" value="BINDING-PROTEIN-DEPENDENT TRANSPORT SYSTEMS INNER MEMBRANE COMPONENT"/>
    <property type="match status" value="1"/>
</dbReference>
<dbReference type="Proteomes" id="UP001239397">
    <property type="component" value="Chromosome"/>
</dbReference>
<dbReference type="KEGG" id="amog:QRX60_44155"/>
<dbReference type="AlphaFoldDB" id="A0A9Y2JNJ3"/>
<keyword evidence="1" id="KW-1133">Transmembrane helix</keyword>
<keyword evidence="3" id="KW-1185">Reference proteome</keyword>
<keyword evidence="1" id="KW-0472">Membrane</keyword>
<reference evidence="2 3" key="1">
    <citation type="submission" date="2023-06" db="EMBL/GenBank/DDBJ databases">
        <authorList>
            <person name="Oyuntsetseg B."/>
            <person name="Kim S.B."/>
        </authorList>
    </citation>
    <scope>NUCLEOTIDE SEQUENCE [LARGE SCALE GENOMIC DNA]</scope>
    <source>
        <strain evidence="2 3">4-36</strain>
    </source>
</reference>
<evidence type="ECO:0000256" key="1">
    <source>
        <dbReference type="SAM" id="Phobius"/>
    </source>
</evidence>
<dbReference type="PANTHER" id="PTHR42744:SF1">
    <property type="entry name" value="BINDING-PROTEIN-DEPENDENT TRANSPORT SYSTEMS INNER MEMBRANE COMPONENT"/>
    <property type="match status" value="1"/>
</dbReference>
<protein>
    <submittedName>
        <fullName evidence="2">Uncharacterized protein</fullName>
    </submittedName>
</protein>
<feature type="transmembrane region" description="Helical" evidence="1">
    <location>
        <begin position="38"/>
        <end position="61"/>
    </location>
</feature>
<keyword evidence="1" id="KW-0812">Transmembrane</keyword>
<dbReference type="EMBL" id="CP127295">
    <property type="protein sequence ID" value="WIY00970.1"/>
    <property type="molecule type" value="Genomic_DNA"/>
</dbReference>